<feature type="compositionally biased region" description="Low complexity" evidence="1">
    <location>
        <begin position="483"/>
        <end position="505"/>
    </location>
</feature>
<feature type="compositionally biased region" description="Acidic residues" evidence="1">
    <location>
        <begin position="547"/>
        <end position="559"/>
    </location>
</feature>
<feature type="region of interest" description="Disordered" evidence="1">
    <location>
        <begin position="685"/>
        <end position="785"/>
    </location>
</feature>
<organism evidence="2">
    <name type="scientific">Mucor ambiguus</name>
    <dbReference type="NCBI Taxonomy" id="91626"/>
    <lineage>
        <taxon>Eukaryota</taxon>
        <taxon>Fungi</taxon>
        <taxon>Fungi incertae sedis</taxon>
        <taxon>Mucoromycota</taxon>
        <taxon>Mucoromycotina</taxon>
        <taxon>Mucoromycetes</taxon>
        <taxon>Mucorales</taxon>
        <taxon>Mucorineae</taxon>
        <taxon>Mucoraceae</taxon>
        <taxon>Mucor</taxon>
    </lineage>
</organism>
<feature type="compositionally biased region" description="Basic and acidic residues" evidence="1">
    <location>
        <begin position="715"/>
        <end position="739"/>
    </location>
</feature>
<feature type="region of interest" description="Disordered" evidence="1">
    <location>
        <begin position="276"/>
        <end position="641"/>
    </location>
</feature>
<dbReference type="PANTHER" id="PTHR48125">
    <property type="entry name" value="LP07818P1"/>
    <property type="match status" value="1"/>
</dbReference>
<dbReference type="CDD" id="cd22249">
    <property type="entry name" value="UDM1_RNF168_RNF169-like"/>
    <property type="match status" value="1"/>
</dbReference>
<dbReference type="EMBL" id="DF836339">
    <property type="protein sequence ID" value="GAN03882.1"/>
    <property type="molecule type" value="Genomic_DNA"/>
</dbReference>
<name>A0A0C9ML90_9FUNG</name>
<feature type="compositionally biased region" description="Polar residues" evidence="1">
    <location>
        <begin position="399"/>
        <end position="418"/>
    </location>
</feature>
<reference evidence="2" key="1">
    <citation type="submission" date="2014-09" db="EMBL/GenBank/DDBJ databases">
        <title>Draft genome sequence of an oleaginous Mucoromycotina fungus Mucor ambiguus NBRC6742.</title>
        <authorList>
            <person name="Takeda I."/>
            <person name="Yamane N."/>
            <person name="Morita T."/>
            <person name="Tamano K."/>
            <person name="Machida M."/>
            <person name="Baker S."/>
            <person name="Koike H."/>
        </authorList>
    </citation>
    <scope>NUCLEOTIDE SEQUENCE</scope>
    <source>
        <strain evidence="2">NBRC 6742</strain>
    </source>
</reference>
<feature type="compositionally biased region" description="Basic and acidic residues" evidence="1">
    <location>
        <begin position="603"/>
        <end position="618"/>
    </location>
</feature>
<evidence type="ECO:0000313" key="3">
    <source>
        <dbReference type="Proteomes" id="UP000053815"/>
    </source>
</evidence>
<proteinExistence type="predicted"/>
<dbReference type="Proteomes" id="UP000053815">
    <property type="component" value="Unassembled WGS sequence"/>
</dbReference>
<feature type="region of interest" description="Disordered" evidence="1">
    <location>
        <begin position="213"/>
        <end position="258"/>
    </location>
</feature>
<feature type="compositionally biased region" description="Low complexity" evidence="1">
    <location>
        <begin position="384"/>
        <end position="398"/>
    </location>
</feature>
<sequence length="986" mass="109022">MRHLFDTRKEHKSIKLVKKLQEEADKEWENEITRRREQELNDEAIAKELQAQLEQESSAGNNGSSNHANSPPPLPTKPRAYNSSINTHSVSSHAASSSSISPPPANYSTNSLPTTSTSPTSSTSPFGTKPLYSISSSNNTNNSQPALPPRDQNANSKKPVKSYLSNNERYKPELQFALASPAPCPSSVFYQKTPKVTPAITPLKALDTNATATHSANNSSASSTLYNGNKAPTHANGMPSSRPAPVTVQPQPISRPASTQPIMNRMEMPMPADVNTTHFQSLPATNSAPSSYNNHHHHQPSVTSPTQNAPYQPPYAPHNSDPIVLPLSQPTPPFVQQQQQQHYPPSLIPVAPTNPPVYPQQQQQQQQQQHQSDANASYFPSAPPQQQQHYPYQSMPQSTSSPAISLPLNSNGIYQHTNYSQPQQQQQGPSAQQSSYSFNSVYQATPPPPPPQQQQSYASVKPPLVSAASSSGFQLPPVPVFASSSSSNNVTAKPQPQVQQAQKSSLAPTNPYYKKQEEPQLSTSTISLKPDEEQPKKHVSQDLLGFDGEDEDEDEDDDWDIVRPSRTPHRPPTPIASNAALNEEEEEDDKESAIDYSDMIYHSGEKVQEEKEKKHADSDHEDEEDEEDWEDTAIDPFDDGFAVHVPKGSKATSATVVGDFKKKRASSVVTTLTPTIQILDPTIVPTTVSPVSSPTASAEEKEDEKIIVQKRKPKQDKTEEDTTPRHHVEKESEEIEHRPITPHMNRPSMGSYLPASVAATPAPSFYSPSPAPTQPSQQQQQLSYYSRAQSTPLIELDLPEDELSKVYPTNILKAGAPPRASASQMQQKQQQQAGNPYFKKQGIVPATDYGYFKEGDQLANKSLPKLPPSATSDDDRHITVASINPGQRVWIRIHPTDTGKDLAERIHIVASYQTRRVTKITTKQGRQISLDNKPLFEDWNEIINFKEGEQWTVEWVPIEHPYVDIITEGKEFMKQLKANFRGSSSK</sequence>
<keyword evidence="3" id="KW-1185">Reference proteome</keyword>
<gene>
    <name evidence="2" type="ORF">MAM1_0050d03338</name>
</gene>
<feature type="compositionally biased region" description="Acidic residues" evidence="1">
    <location>
        <begin position="619"/>
        <end position="638"/>
    </location>
</feature>
<feature type="compositionally biased region" description="Low complexity" evidence="1">
    <location>
        <begin position="334"/>
        <end position="345"/>
    </location>
</feature>
<feature type="compositionally biased region" description="Low complexity" evidence="1">
    <location>
        <begin position="133"/>
        <end position="143"/>
    </location>
</feature>
<feature type="region of interest" description="Disordered" evidence="1">
    <location>
        <begin position="814"/>
        <end position="837"/>
    </location>
</feature>
<feature type="compositionally biased region" description="Low complexity" evidence="1">
    <location>
        <begin position="89"/>
        <end position="125"/>
    </location>
</feature>
<feature type="compositionally biased region" description="Low complexity" evidence="1">
    <location>
        <begin position="758"/>
        <end position="785"/>
    </location>
</feature>
<protein>
    <submittedName>
        <fullName evidence="2">Uncharacterized protein</fullName>
    </submittedName>
</protein>
<evidence type="ECO:0000256" key="1">
    <source>
        <dbReference type="SAM" id="MobiDB-lite"/>
    </source>
</evidence>
<feature type="compositionally biased region" description="Low complexity" evidence="1">
    <location>
        <begin position="213"/>
        <end position="224"/>
    </location>
</feature>
<dbReference type="AlphaFoldDB" id="A0A0C9ML90"/>
<feature type="compositionally biased region" description="Basic and acidic residues" evidence="1">
    <location>
        <begin position="529"/>
        <end position="540"/>
    </location>
</feature>
<feature type="compositionally biased region" description="Low complexity" evidence="1">
    <location>
        <begin position="685"/>
        <end position="695"/>
    </location>
</feature>
<evidence type="ECO:0000313" key="2">
    <source>
        <dbReference type="EMBL" id="GAN03882.1"/>
    </source>
</evidence>
<feature type="region of interest" description="Disordered" evidence="1">
    <location>
        <begin position="35"/>
        <end position="159"/>
    </location>
</feature>
<dbReference type="PANTHER" id="PTHR48125:SF12">
    <property type="entry name" value="AT HOOK TRANSCRIPTION FACTOR FAMILY-RELATED"/>
    <property type="match status" value="1"/>
</dbReference>
<feature type="compositionally biased region" description="Polar residues" evidence="1">
    <location>
        <begin position="248"/>
        <end position="258"/>
    </location>
</feature>
<feature type="compositionally biased region" description="Low complexity" evidence="1">
    <location>
        <begin position="419"/>
        <end position="437"/>
    </location>
</feature>
<feature type="compositionally biased region" description="Low complexity" evidence="1">
    <location>
        <begin position="57"/>
        <end position="69"/>
    </location>
</feature>
<feature type="compositionally biased region" description="Polar residues" evidence="1">
    <location>
        <begin position="300"/>
        <end position="310"/>
    </location>
</feature>
<feature type="compositionally biased region" description="Polar residues" evidence="1">
    <location>
        <begin position="276"/>
        <end position="293"/>
    </location>
</feature>
<accession>A0A0C9ML90</accession>
<dbReference type="STRING" id="91626.A0A0C9ML90"/>
<dbReference type="OrthoDB" id="2285740at2759"/>
<feature type="compositionally biased region" description="Low complexity" evidence="1">
    <location>
        <begin position="360"/>
        <end position="371"/>
    </location>
</feature>